<feature type="domain" description="HTH tetR-type" evidence="6">
    <location>
        <begin position="22"/>
        <end position="82"/>
    </location>
</feature>
<reference evidence="8" key="1">
    <citation type="journal article" date="2019" name="Int. J. Syst. Evol. Microbiol.">
        <title>The Global Catalogue of Microorganisms (GCM) 10K type strain sequencing project: providing services to taxonomists for standard genome sequencing and annotation.</title>
        <authorList>
            <consortium name="The Broad Institute Genomics Platform"/>
            <consortium name="The Broad Institute Genome Sequencing Center for Infectious Disease"/>
            <person name="Wu L."/>
            <person name="Ma J."/>
        </authorList>
    </citation>
    <scope>NUCLEOTIDE SEQUENCE [LARGE SCALE GENOMIC DNA]</scope>
    <source>
        <strain evidence="8">DFY41</strain>
    </source>
</reference>
<organism evidence="7 8">
    <name type="scientific">Nocardioides taihuensis</name>
    <dbReference type="NCBI Taxonomy" id="1835606"/>
    <lineage>
        <taxon>Bacteria</taxon>
        <taxon>Bacillati</taxon>
        <taxon>Actinomycetota</taxon>
        <taxon>Actinomycetes</taxon>
        <taxon>Propionibacteriales</taxon>
        <taxon>Nocardioidaceae</taxon>
        <taxon>Nocardioides</taxon>
    </lineage>
</organism>
<dbReference type="SUPFAM" id="SSF46689">
    <property type="entry name" value="Homeodomain-like"/>
    <property type="match status" value="1"/>
</dbReference>
<keyword evidence="3" id="KW-0804">Transcription</keyword>
<dbReference type="RefSeq" id="WP_378593192.1">
    <property type="nucleotide sequence ID" value="NZ_JBHSKD010000027.1"/>
</dbReference>
<dbReference type="Gene3D" id="1.10.357.10">
    <property type="entry name" value="Tetracycline Repressor, domain 2"/>
    <property type="match status" value="1"/>
</dbReference>
<name>A0ABW0BQ04_9ACTN</name>
<evidence type="ECO:0000259" key="6">
    <source>
        <dbReference type="PROSITE" id="PS50977"/>
    </source>
</evidence>
<dbReference type="InterPro" id="IPR001647">
    <property type="entry name" value="HTH_TetR"/>
</dbReference>
<evidence type="ECO:0000256" key="4">
    <source>
        <dbReference type="PROSITE-ProRule" id="PRU00335"/>
    </source>
</evidence>
<evidence type="ECO:0000313" key="7">
    <source>
        <dbReference type="EMBL" id="MFC5179233.1"/>
    </source>
</evidence>
<comment type="caution">
    <text evidence="7">The sequence shown here is derived from an EMBL/GenBank/DDBJ whole genome shotgun (WGS) entry which is preliminary data.</text>
</comment>
<protein>
    <submittedName>
        <fullName evidence="7">Helix-turn-helix domain-containing protein</fullName>
    </submittedName>
</protein>
<gene>
    <name evidence="7" type="ORF">ACFPGP_21300</name>
</gene>
<feature type="region of interest" description="Disordered" evidence="5">
    <location>
        <begin position="1"/>
        <end position="21"/>
    </location>
</feature>
<dbReference type="PANTHER" id="PTHR30055:SF234">
    <property type="entry name" value="HTH-TYPE TRANSCRIPTIONAL REGULATOR BETI"/>
    <property type="match status" value="1"/>
</dbReference>
<keyword evidence="8" id="KW-1185">Reference proteome</keyword>
<dbReference type="PROSITE" id="PS50977">
    <property type="entry name" value="HTH_TETR_2"/>
    <property type="match status" value="1"/>
</dbReference>
<evidence type="ECO:0000313" key="8">
    <source>
        <dbReference type="Proteomes" id="UP001596087"/>
    </source>
</evidence>
<keyword evidence="2 4" id="KW-0238">DNA-binding</keyword>
<accession>A0ABW0BQ04</accession>
<keyword evidence="1" id="KW-0805">Transcription regulation</keyword>
<proteinExistence type="predicted"/>
<evidence type="ECO:0000256" key="2">
    <source>
        <dbReference type="ARBA" id="ARBA00023125"/>
    </source>
</evidence>
<dbReference type="InterPro" id="IPR009057">
    <property type="entry name" value="Homeodomain-like_sf"/>
</dbReference>
<dbReference type="PANTHER" id="PTHR30055">
    <property type="entry name" value="HTH-TYPE TRANSCRIPTIONAL REGULATOR RUTR"/>
    <property type="match status" value="1"/>
</dbReference>
<dbReference type="PRINTS" id="PR00455">
    <property type="entry name" value="HTHTETR"/>
</dbReference>
<feature type="DNA-binding region" description="H-T-H motif" evidence="4">
    <location>
        <begin position="45"/>
        <end position="64"/>
    </location>
</feature>
<sequence>MSTDQAPTRRPYRSPRRQQQAAETRAAVVEAATRLFGERGWAATGMRDVAREAGVSVETVYAGFRTKADLLMAALDVAVVGDAAPVPLEERPQFAGLAQGTRTDRARAAAVLAADIHLRTLGVNLALREAAASDPTLDGLMRQREEGRRHNVATAAALVAGREVSPEVVDGLWVVVDVGPYRLLTDLRGWSHEQYVAWLADSILRLLADPEEA</sequence>
<evidence type="ECO:0000256" key="1">
    <source>
        <dbReference type="ARBA" id="ARBA00023015"/>
    </source>
</evidence>
<dbReference type="EMBL" id="JBHSKD010000027">
    <property type="protein sequence ID" value="MFC5179233.1"/>
    <property type="molecule type" value="Genomic_DNA"/>
</dbReference>
<dbReference type="InterPro" id="IPR050109">
    <property type="entry name" value="HTH-type_TetR-like_transc_reg"/>
</dbReference>
<dbReference type="Proteomes" id="UP001596087">
    <property type="component" value="Unassembled WGS sequence"/>
</dbReference>
<evidence type="ECO:0000256" key="5">
    <source>
        <dbReference type="SAM" id="MobiDB-lite"/>
    </source>
</evidence>
<dbReference type="Pfam" id="PF00440">
    <property type="entry name" value="TetR_N"/>
    <property type="match status" value="1"/>
</dbReference>
<evidence type="ECO:0000256" key="3">
    <source>
        <dbReference type="ARBA" id="ARBA00023163"/>
    </source>
</evidence>